<dbReference type="Pfam" id="PF01553">
    <property type="entry name" value="Acyltransferase"/>
    <property type="match status" value="1"/>
</dbReference>
<organism evidence="5 6">
    <name type="scientific">Duganella zoogloeoides</name>
    <dbReference type="NCBI Taxonomy" id="75659"/>
    <lineage>
        <taxon>Bacteria</taxon>
        <taxon>Pseudomonadati</taxon>
        <taxon>Pseudomonadota</taxon>
        <taxon>Betaproteobacteria</taxon>
        <taxon>Burkholderiales</taxon>
        <taxon>Oxalobacteraceae</taxon>
        <taxon>Telluria group</taxon>
        <taxon>Duganella</taxon>
    </lineage>
</organism>
<sequence length="204" mass="22999">MSIYGLLSRPLLIGLVRLLVGAMSMWKGCAPVPRQRIYFANHTSHLDTVALWSALPSELREQTRPVAARDYWDATALRRYIALRVLNAILIDRQRSDPAHDPLAPLIEGLEQGDSILIFPEGTRGEQRLPAPFKSGLYRLASRFPDVELVPVYLENLHRSMPKGRYLPVPITCSVWFGKPISLQAGETREDFLARARESIVELA</sequence>
<reference evidence="5 6" key="1">
    <citation type="submission" date="2023-11" db="EMBL/GenBank/DDBJ databases">
        <title>MicrobeMod: A computational toolkit for identifying prokaryotic methylation and restriction-modification with nanopore sequencing.</title>
        <authorList>
            <person name="Crits-Christoph A."/>
            <person name="Kang S.C."/>
            <person name="Lee H."/>
            <person name="Ostrov N."/>
        </authorList>
    </citation>
    <scope>NUCLEOTIDE SEQUENCE [LARGE SCALE GENOMIC DNA]</scope>
    <source>
        <strain evidence="5 6">ATCC 25935</strain>
    </source>
</reference>
<proteinExistence type="predicted"/>
<gene>
    <name evidence="5" type="ORF">SR858_14640</name>
</gene>
<dbReference type="GO" id="GO:0016746">
    <property type="term" value="F:acyltransferase activity"/>
    <property type="evidence" value="ECO:0007669"/>
    <property type="project" value="UniProtKB-KW"/>
</dbReference>
<comment type="pathway">
    <text evidence="1">Lipid metabolism.</text>
</comment>
<keyword evidence="3 5" id="KW-0012">Acyltransferase</keyword>
<name>A0ABZ0XRX3_9BURK</name>
<evidence type="ECO:0000259" key="4">
    <source>
        <dbReference type="SMART" id="SM00563"/>
    </source>
</evidence>
<dbReference type="CDD" id="cd07989">
    <property type="entry name" value="LPLAT_AGPAT-like"/>
    <property type="match status" value="1"/>
</dbReference>
<dbReference type="SMART" id="SM00563">
    <property type="entry name" value="PlsC"/>
    <property type="match status" value="1"/>
</dbReference>
<dbReference type="Proteomes" id="UP001326110">
    <property type="component" value="Chromosome"/>
</dbReference>
<protein>
    <submittedName>
        <fullName evidence="5">Lysophospholipid acyltransferase family protein</fullName>
    </submittedName>
</protein>
<evidence type="ECO:0000313" key="6">
    <source>
        <dbReference type="Proteomes" id="UP001326110"/>
    </source>
</evidence>
<keyword evidence="2" id="KW-0808">Transferase</keyword>
<evidence type="ECO:0000313" key="5">
    <source>
        <dbReference type="EMBL" id="WQH02316.1"/>
    </source>
</evidence>
<dbReference type="PANTHER" id="PTHR10434">
    <property type="entry name" value="1-ACYL-SN-GLYCEROL-3-PHOSPHATE ACYLTRANSFERASE"/>
    <property type="match status" value="1"/>
</dbReference>
<evidence type="ECO:0000256" key="1">
    <source>
        <dbReference type="ARBA" id="ARBA00005189"/>
    </source>
</evidence>
<evidence type="ECO:0000256" key="2">
    <source>
        <dbReference type="ARBA" id="ARBA00022679"/>
    </source>
</evidence>
<dbReference type="SUPFAM" id="SSF69593">
    <property type="entry name" value="Glycerol-3-phosphate (1)-acyltransferase"/>
    <property type="match status" value="1"/>
</dbReference>
<accession>A0ABZ0XRX3</accession>
<feature type="domain" description="Phospholipid/glycerol acyltransferase" evidence="4">
    <location>
        <begin position="36"/>
        <end position="157"/>
    </location>
</feature>
<dbReference type="PANTHER" id="PTHR10434:SF11">
    <property type="entry name" value="1-ACYL-SN-GLYCEROL-3-PHOSPHATE ACYLTRANSFERASE"/>
    <property type="match status" value="1"/>
</dbReference>
<dbReference type="RefSeq" id="WP_019919744.1">
    <property type="nucleotide sequence ID" value="NZ_CP140152.1"/>
</dbReference>
<dbReference type="InterPro" id="IPR002123">
    <property type="entry name" value="Plipid/glycerol_acylTrfase"/>
</dbReference>
<evidence type="ECO:0000256" key="3">
    <source>
        <dbReference type="ARBA" id="ARBA00023315"/>
    </source>
</evidence>
<dbReference type="EMBL" id="CP140152">
    <property type="protein sequence ID" value="WQH02316.1"/>
    <property type="molecule type" value="Genomic_DNA"/>
</dbReference>
<keyword evidence="6" id="KW-1185">Reference proteome</keyword>